<dbReference type="Proteomes" id="UP000075320">
    <property type="component" value="Unassembled WGS sequence"/>
</dbReference>
<evidence type="ECO:0000256" key="1">
    <source>
        <dbReference type="SAM" id="MobiDB-lite"/>
    </source>
</evidence>
<feature type="region of interest" description="Disordered" evidence="1">
    <location>
        <begin position="1"/>
        <end position="22"/>
    </location>
</feature>
<keyword evidence="3" id="KW-1185">Reference proteome</keyword>
<evidence type="ECO:0000313" key="2">
    <source>
        <dbReference type="EMBL" id="KYG65501.1"/>
    </source>
</evidence>
<organism evidence="2 3">
    <name type="scientific">Bdellovibrio bacteriovorus</name>
    <dbReference type="NCBI Taxonomy" id="959"/>
    <lineage>
        <taxon>Bacteria</taxon>
        <taxon>Pseudomonadati</taxon>
        <taxon>Bdellovibrionota</taxon>
        <taxon>Bdellovibrionia</taxon>
        <taxon>Bdellovibrionales</taxon>
        <taxon>Pseudobdellovibrionaceae</taxon>
        <taxon>Bdellovibrio</taxon>
    </lineage>
</organism>
<evidence type="ECO:0000313" key="3">
    <source>
        <dbReference type="Proteomes" id="UP000075320"/>
    </source>
</evidence>
<evidence type="ECO:0008006" key="4">
    <source>
        <dbReference type="Google" id="ProtNLM"/>
    </source>
</evidence>
<sequence>MKKEYDLKKLTKRPNPVKADKEAAKTPISIRIDGGELAEIRTEAERMGIPYQTLISSILHRYVSGELIDRSAPELKKIFKGVS</sequence>
<accession>A0A150WLY5</accession>
<name>A0A150WLY5_BDEBC</name>
<comment type="caution">
    <text evidence="2">The sequence shown here is derived from an EMBL/GenBank/DDBJ whole genome shotgun (WGS) entry which is preliminary data.</text>
</comment>
<proteinExistence type="predicted"/>
<dbReference type="RefSeq" id="WP_061833045.1">
    <property type="nucleotide sequence ID" value="NZ_LUKE01000001.1"/>
</dbReference>
<gene>
    <name evidence="2" type="ORF">AZI86_00015</name>
</gene>
<dbReference type="AlphaFoldDB" id="A0A150WLY5"/>
<reference evidence="2 3" key="1">
    <citation type="submission" date="2016-03" db="EMBL/GenBank/DDBJ databases">
        <authorList>
            <person name="Ploux O."/>
        </authorList>
    </citation>
    <scope>NUCLEOTIDE SEQUENCE [LARGE SCALE GENOMIC DNA]</scope>
    <source>
        <strain evidence="2 3">R0</strain>
    </source>
</reference>
<protein>
    <recommendedName>
        <fullName evidence="4">Antitoxin</fullName>
    </recommendedName>
</protein>
<dbReference type="EMBL" id="LUKE01000001">
    <property type="protein sequence ID" value="KYG65501.1"/>
    <property type="molecule type" value="Genomic_DNA"/>
</dbReference>